<organism evidence="1 2">
    <name type="scientific">Magnetofaba australis IT-1</name>
    <dbReference type="NCBI Taxonomy" id="1434232"/>
    <lineage>
        <taxon>Bacteria</taxon>
        <taxon>Pseudomonadati</taxon>
        <taxon>Pseudomonadota</taxon>
        <taxon>Magnetococcia</taxon>
        <taxon>Magnetococcales</taxon>
        <taxon>Magnetococcaceae</taxon>
        <taxon>Magnetofaba</taxon>
    </lineage>
</organism>
<evidence type="ECO:0000313" key="2">
    <source>
        <dbReference type="Proteomes" id="UP000194003"/>
    </source>
</evidence>
<dbReference type="RefSeq" id="WP_085440005.1">
    <property type="nucleotide sequence ID" value="NZ_LVJN01000002.1"/>
</dbReference>
<reference evidence="1 2" key="1">
    <citation type="journal article" date="2016" name="BMC Genomics">
        <title>Combined genomic and structural analyses of a cultured magnetotactic bacterium reveals its niche adaptation to a dynamic environment.</title>
        <authorList>
            <person name="Araujo A.C."/>
            <person name="Morillo V."/>
            <person name="Cypriano J."/>
            <person name="Teixeira L.C."/>
            <person name="Leao P."/>
            <person name="Lyra S."/>
            <person name="Almeida L.G."/>
            <person name="Bazylinski D.A."/>
            <person name="Vasconcellos A.T."/>
            <person name="Abreu F."/>
            <person name="Lins U."/>
        </authorList>
    </citation>
    <scope>NUCLEOTIDE SEQUENCE [LARGE SCALE GENOMIC DNA]</scope>
    <source>
        <strain evidence="1 2">IT-1</strain>
    </source>
</reference>
<name>A0A1Y2KCY8_9PROT</name>
<keyword evidence="2" id="KW-1185">Reference proteome</keyword>
<evidence type="ECO:0000313" key="1">
    <source>
        <dbReference type="EMBL" id="OSM08755.1"/>
    </source>
</evidence>
<dbReference type="GO" id="GO:0016740">
    <property type="term" value="F:transferase activity"/>
    <property type="evidence" value="ECO:0007669"/>
    <property type="project" value="UniProtKB-KW"/>
</dbReference>
<gene>
    <name evidence="1" type="ORF">MAIT1_04745</name>
</gene>
<dbReference type="STRING" id="1434232.MAIT1_04745"/>
<keyword evidence="1" id="KW-0808">Transferase</keyword>
<comment type="caution">
    <text evidence="1">The sequence shown here is derived from an EMBL/GenBank/DDBJ whole genome shotgun (WGS) entry which is preliminary data.</text>
</comment>
<accession>A0A1Y2KCY8</accession>
<protein>
    <submittedName>
        <fullName evidence="1">Putative acyl-CoA transferases/carnitine dehydratase</fullName>
    </submittedName>
</protein>
<dbReference type="AlphaFoldDB" id="A0A1Y2KCY8"/>
<dbReference type="Proteomes" id="UP000194003">
    <property type="component" value="Unassembled WGS sequence"/>
</dbReference>
<sequence length="144" mass="15355">MASKTEQILQALHSLLKAIPSATVLRNFALPTRIPADGLIILRDGDPGEPEQSLGGVGGCYYQHAVEIEIIVQHGDAAQRQSQFDDLLMTIASALDADSTLNGLIFGMTYGRPAIQLEHEEGAAPLLGGIIELTLDYETSSPIS</sequence>
<dbReference type="OrthoDB" id="7205837at2"/>
<proteinExistence type="predicted"/>
<dbReference type="EMBL" id="LVJN01000002">
    <property type="protein sequence ID" value="OSM08755.1"/>
    <property type="molecule type" value="Genomic_DNA"/>
</dbReference>